<dbReference type="CDD" id="cd00130">
    <property type="entry name" value="PAS"/>
    <property type="match status" value="1"/>
</dbReference>
<dbReference type="InterPro" id="IPR035965">
    <property type="entry name" value="PAS-like_dom_sf"/>
</dbReference>
<dbReference type="Pfam" id="PF07228">
    <property type="entry name" value="SpoIIE"/>
    <property type="match status" value="1"/>
</dbReference>
<protein>
    <submittedName>
        <fullName evidence="4">Serine phosphatase RsbU, regulator of sigma subunit</fullName>
    </submittedName>
</protein>
<keyword evidence="1" id="KW-0378">Hydrolase</keyword>
<evidence type="ECO:0000256" key="2">
    <source>
        <dbReference type="SAM" id="Coils"/>
    </source>
</evidence>
<reference evidence="4 5" key="1">
    <citation type="submission" date="2017-06" db="EMBL/GenBank/DDBJ databases">
        <authorList>
            <person name="Kim H.J."/>
            <person name="Triplett B.A."/>
        </authorList>
    </citation>
    <scope>NUCLEOTIDE SEQUENCE [LARGE SCALE GENOMIC DNA]</scope>
    <source>
        <strain evidence="4 5">CGMCC 4.1858</strain>
    </source>
</reference>
<proteinExistence type="predicted"/>
<dbReference type="InterPro" id="IPR036457">
    <property type="entry name" value="PPM-type-like_dom_sf"/>
</dbReference>
<feature type="coiled-coil region" evidence="2">
    <location>
        <begin position="170"/>
        <end position="197"/>
    </location>
</feature>
<evidence type="ECO:0000256" key="1">
    <source>
        <dbReference type="ARBA" id="ARBA00022801"/>
    </source>
</evidence>
<dbReference type="SMART" id="SM00091">
    <property type="entry name" value="PAS"/>
    <property type="match status" value="1"/>
</dbReference>
<feature type="domain" description="PPM-type phosphatase" evidence="3">
    <location>
        <begin position="216"/>
        <end position="428"/>
    </location>
</feature>
<dbReference type="Proteomes" id="UP000198280">
    <property type="component" value="Unassembled WGS sequence"/>
</dbReference>
<dbReference type="PANTHER" id="PTHR43156">
    <property type="entry name" value="STAGE II SPORULATION PROTEIN E-RELATED"/>
    <property type="match status" value="1"/>
</dbReference>
<dbReference type="SUPFAM" id="SSF81606">
    <property type="entry name" value="PP2C-like"/>
    <property type="match status" value="1"/>
</dbReference>
<evidence type="ECO:0000259" key="3">
    <source>
        <dbReference type="PROSITE" id="PS51746"/>
    </source>
</evidence>
<dbReference type="GO" id="GO:0016791">
    <property type="term" value="F:phosphatase activity"/>
    <property type="evidence" value="ECO:0007669"/>
    <property type="project" value="TreeGrafter"/>
</dbReference>
<organism evidence="4 5">
    <name type="scientific">Actinacidiphila glaucinigra</name>
    <dbReference type="NCBI Taxonomy" id="235986"/>
    <lineage>
        <taxon>Bacteria</taxon>
        <taxon>Bacillati</taxon>
        <taxon>Actinomycetota</taxon>
        <taxon>Actinomycetes</taxon>
        <taxon>Kitasatosporales</taxon>
        <taxon>Streptomycetaceae</taxon>
        <taxon>Actinacidiphila</taxon>
    </lineage>
</organism>
<dbReference type="InterPro" id="IPR001932">
    <property type="entry name" value="PPM-type_phosphatase-like_dom"/>
</dbReference>
<dbReference type="InterPro" id="IPR052016">
    <property type="entry name" value="Bact_Sigma-Reg"/>
</dbReference>
<dbReference type="SMART" id="SM00331">
    <property type="entry name" value="PP2C_SIG"/>
    <property type="match status" value="1"/>
</dbReference>
<dbReference type="InterPro" id="IPR013656">
    <property type="entry name" value="PAS_4"/>
</dbReference>
<name>A0A239M2Z0_9ACTN</name>
<dbReference type="Pfam" id="PF08448">
    <property type="entry name" value="PAS_4"/>
    <property type="match status" value="1"/>
</dbReference>
<dbReference type="SUPFAM" id="SSF55785">
    <property type="entry name" value="PYP-like sensor domain (PAS domain)"/>
    <property type="match status" value="1"/>
</dbReference>
<dbReference type="AlphaFoldDB" id="A0A239M2Z0"/>
<dbReference type="InterPro" id="IPR000014">
    <property type="entry name" value="PAS"/>
</dbReference>
<dbReference type="PANTHER" id="PTHR43156:SF2">
    <property type="entry name" value="STAGE II SPORULATION PROTEIN E"/>
    <property type="match status" value="1"/>
</dbReference>
<dbReference type="RefSeq" id="WP_089227339.1">
    <property type="nucleotide sequence ID" value="NZ_FZOF01000022.1"/>
</dbReference>
<evidence type="ECO:0000313" key="4">
    <source>
        <dbReference type="EMBL" id="SNT36498.1"/>
    </source>
</evidence>
<dbReference type="OrthoDB" id="118142at2"/>
<accession>A0A239M2Z0</accession>
<dbReference type="Gene3D" id="3.60.40.10">
    <property type="entry name" value="PPM-type phosphatase domain"/>
    <property type="match status" value="1"/>
</dbReference>
<sequence>MALPERGDDEQHTAAAPRIDYAALFAATPSPYLVLDAALVIVSVNRAYLEATRRTRDDLVGQYIFDAFPDNPADPLADGVRNLSASLQRVLASREPDTMAAQRYDIPLVAEPGRFEERWWSPINTPVLGPDGTVAWIIHRVEDVTAFVQARRHRHGLQGSELSEREQAMEAEMYARARELQRLNDQLREAHARERKVALTLQEAMLHSPDLVQHEDIAVRYLPAAGSLNVCGDWYDVVNLSPGCYAVAVGDVVGHGLEAASVMGMLRSALSAAMRTVDGPAKALEVVGQYARCVEGALATTAFSALIDKERHTVSYSSAGHPPPVLLHGDGRCELLDQATDPPLGARPAHVPRPQAAVSYRPGDTLVLYTDGLIERRGEDIYTGLARLTSALAEKPRLGAEPLADALLTRLGVTGGAADDIALVTVRL</sequence>
<keyword evidence="2" id="KW-0175">Coiled coil</keyword>
<dbReference type="EMBL" id="FZOF01000022">
    <property type="protein sequence ID" value="SNT36498.1"/>
    <property type="molecule type" value="Genomic_DNA"/>
</dbReference>
<dbReference type="Gene3D" id="3.30.450.20">
    <property type="entry name" value="PAS domain"/>
    <property type="match status" value="1"/>
</dbReference>
<gene>
    <name evidence="4" type="ORF">SAMN05216252_12283</name>
</gene>
<keyword evidence="5" id="KW-1185">Reference proteome</keyword>
<evidence type="ECO:0000313" key="5">
    <source>
        <dbReference type="Proteomes" id="UP000198280"/>
    </source>
</evidence>
<dbReference type="PROSITE" id="PS51746">
    <property type="entry name" value="PPM_2"/>
    <property type="match status" value="1"/>
</dbReference>